<dbReference type="InterPro" id="IPR041677">
    <property type="entry name" value="DNA2/NAM7_AAA_11"/>
</dbReference>
<dbReference type="InParanoid" id="A0A2R5GVN2"/>
<keyword evidence="4" id="KW-1185">Reference proteome</keyword>
<evidence type="ECO:0000313" key="4">
    <source>
        <dbReference type="Proteomes" id="UP000241890"/>
    </source>
</evidence>
<feature type="domain" description="DNA2/NAM7 helicase helicase" evidence="1">
    <location>
        <begin position="129"/>
        <end position="358"/>
    </location>
</feature>
<accession>A0A2R5GVN2</accession>
<evidence type="ECO:0000259" key="1">
    <source>
        <dbReference type="Pfam" id="PF13086"/>
    </source>
</evidence>
<reference evidence="3 4" key="1">
    <citation type="submission" date="2017-12" db="EMBL/GenBank/DDBJ databases">
        <title>Sequencing, de novo assembly and annotation of complete genome of a new Thraustochytrid species, strain FCC1311.</title>
        <authorList>
            <person name="Sedici K."/>
            <person name="Godart F."/>
            <person name="Aiese Cigliano R."/>
            <person name="Sanseverino W."/>
            <person name="Barakat M."/>
            <person name="Ortet P."/>
            <person name="Marechal E."/>
            <person name="Cagnac O."/>
            <person name="Amato A."/>
        </authorList>
    </citation>
    <scope>NUCLEOTIDE SEQUENCE [LARGE SCALE GENOMIC DNA]</scope>
</reference>
<dbReference type="InterPro" id="IPR047187">
    <property type="entry name" value="SF1_C_Upf1"/>
</dbReference>
<dbReference type="AlphaFoldDB" id="A0A2R5GVN2"/>
<gene>
    <name evidence="3" type="ORF">FCC1311_108472</name>
</gene>
<dbReference type="OrthoDB" id="6513042at2759"/>
<feature type="domain" description="DNA2/NAM7 helicase-like C-terminal" evidence="2">
    <location>
        <begin position="389"/>
        <end position="569"/>
    </location>
</feature>
<dbReference type="InterPro" id="IPR027417">
    <property type="entry name" value="P-loop_NTPase"/>
</dbReference>
<dbReference type="Gene3D" id="3.40.50.300">
    <property type="entry name" value="P-loop containing nucleotide triphosphate hydrolases"/>
    <property type="match status" value="2"/>
</dbReference>
<dbReference type="Proteomes" id="UP000241890">
    <property type="component" value="Unassembled WGS sequence"/>
</dbReference>
<dbReference type="EMBL" id="BEYU01000204">
    <property type="protein sequence ID" value="GBG34625.1"/>
    <property type="molecule type" value="Genomic_DNA"/>
</dbReference>
<dbReference type="PANTHER" id="PTHR10887:SF518">
    <property type="entry name" value="RNA HELICASE NONSENSE MRNA REDUCING FACTOR"/>
    <property type="match status" value="1"/>
</dbReference>
<dbReference type="Pfam" id="PF13086">
    <property type="entry name" value="AAA_11"/>
    <property type="match status" value="1"/>
</dbReference>
<evidence type="ECO:0000313" key="3">
    <source>
        <dbReference type="EMBL" id="GBG34625.1"/>
    </source>
</evidence>
<name>A0A2R5GVN2_9STRA</name>
<dbReference type="CDD" id="cd18808">
    <property type="entry name" value="SF1_C_Upf1"/>
    <property type="match status" value="1"/>
</dbReference>
<proteinExistence type="predicted"/>
<evidence type="ECO:0000259" key="2">
    <source>
        <dbReference type="Pfam" id="PF13087"/>
    </source>
</evidence>
<dbReference type="PANTHER" id="PTHR10887">
    <property type="entry name" value="DNA2/NAM7 HELICASE FAMILY"/>
    <property type="match status" value="1"/>
</dbReference>
<dbReference type="InterPro" id="IPR041679">
    <property type="entry name" value="DNA2/NAM7-like_C"/>
</dbReference>
<organism evidence="3 4">
    <name type="scientific">Hondaea fermentalgiana</name>
    <dbReference type="NCBI Taxonomy" id="2315210"/>
    <lineage>
        <taxon>Eukaryota</taxon>
        <taxon>Sar</taxon>
        <taxon>Stramenopiles</taxon>
        <taxon>Bigyra</taxon>
        <taxon>Labyrinthulomycetes</taxon>
        <taxon>Thraustochytrida</taxon>
        <taxon>Thraustochytriidae</taxon>
        <taxon>Hondaea</taxon>
    </lineage>
</organism>
<sequence>MLPAQTMHLALRFRQQGPWDLSRNCVHAFPADDAGNEYLKVFQQRSADIVCEEMQASLDSFADFLTRGGSKKRLQERYDENCTLFRTMPRPRASDTSPRESFCGLLAGNARAEVMANNAMHEVAAQFKLNQDQQAVLRRTKAWLLDEKTDPVILVHGAYGAGKTQLSVAAIVFLTRVLDTIGDQTVRICVAAATNVAVDNVLKGLKRHGFDAFNRVGSIRNMDQELLEHALHYSERGLAAAVQDARAQLTDLARDTLRTTRSAGPSQALRYLEKTPLTKLAKEQQRREMQCRVVGVTCCSSSREFMMQTFQKPGVRTICLIDEAAQAVEALSMLPLVRTRAQVAMLVGDPLQLPPLTATQAIPQCAQKSSSSTMPSSHAAPKRYADGATSMFDRLRRLGREPVRLSVQYRCHPRISEISSKLFYDGKVRSGICAADRPALLAGLPAVGFYDVGAVNEKRTTDGSFVNEREQSLVCMMISKLIEAGVRPEQIGAIALYRAQAEAIESRLQAGGRANGVAVSTVDAFQGAERDVILISTCRTSGPGFTACPRRVNVMITRARHHLVILGRRDALCVSRLWRDVLQQCDTQTSLEGVLQHLNDAALEAREHAFDEDLELERELHGG</sequence>
<comment type="caution">
    <text evidence="3">The sequence shown here is derived from an EMBL/GenBank/DDBJ whole genome shotgun (WGS) entry which is preliminary data.</text>
</comment>
<dbReference type="Pfam" id="PF13087">
    <property type="entry name" value="AAA_12"/>
    <property type="match status" value="1"/>
</dbReference>
<protein>
    <submittedName>
        <fullName evidence="3">Regulator of nonsense transcripts 1-like</fullName>
    </submittedName>
</protein>
<dbReference type="InterPro" id="IPR045055">
    <property type="entry name" value="DNA2/NAM7-like"/>
</dbReference>
<dbReference type="GO" id="GO:0004386">
    <property type="term" value="F:helicase activity"/>
    <property type="evidence" value="ECO:0007669"/>
    <property type="project" value="InterPro"/>
</dbReference>
<dbReference type="SUPFAM" id="SSF52540">
    <property type="entry name" value="P-loop containing nucleoside triphosphate hydrolases"/>
    <property type="match status" value="1"/>
</dbReference>